<accession>A0A367P926</accession>
<evidence type="ECO:0000313" key="5">
    <source>
        <dbReference type="Proteomes" id="UP000253501"/>
    </source>
</evidence>
<comment type="caution">
    <text evidence="4">The sequence shown here is derived from an EMBL/GenBank/DDBJ whole genome shotgun (WGS) entry which is preliminary data.</text>
</comment>
<feature type="compositionally biased region" description="Polar residues" evidence="2">
    <location>
        <begin position="393"/>
        <end position="405"/>
    </location>
</feature>
<dbReference type="InterPro" id="IPR050330">
    <property type="entry name" value="Bact_OuterMem_StrucFunc"/>
</dbReference>
<dbReference type="Proteomes" id="UP000253501">
    <property type="component" value="Unassembled WGS sequence"/>
</dbReference>
<dbReference type="InterPro" id="IPR006665">
    <property type="entry name" value="OmpA-like"/>
</dbReference>
<evidence type="ECO:0000256" key="1">
    <source>
        <dbReference type="PROSITE-ProRule" id="PRU00473"/>
    </source>
</evidence>
<reference evidence="4 5" key="1">
    <citation type="submission" date="2018-04" db="EMBL/GenBank/DDBJ databases">
        <title>Cupriavidus necator CR12 genome sequencing and assembly.</title>
        <authorList>
            <person name="Ben Fekih I."/>
            <person name="Mazhar H.S."/>
            <person name="Bello S.K."/>
            <person name="Rensing C."/>
        </authorList>
    </citation>
    <scope>NUCLEOTIDE SEQUENCE [LARGE SCALE GENOMIC DNA]</scope>
    <source>
        <strain evidence="4 5">CR12</strain>
    </source>
</reference>
<sequence length="595" mass="62318">MHNENKTRVGASRRAIGKAARPAASGVWRWTSLAVACSMVTGCATAPGAYLKETFASDDPCSNNARNIGIAAGVIAGAVLGNVVSSNKKVGTLLGAGVGAALGGLIGADMDRRRCELSRIAKKHGLDVTVVDIAADGSALAPATRDREQGGLGMSVSVRDAGTGGSSQFASGSSVLAPEARVAFTEIAQQYAYAAQARMLGPKSTAQERQAVEALKSRRILLIGHTDDTGSSRLNADLSEQRARAVAALFRDAGVAESQLYYQGAGETMPLADNRDETGRAKNRRVEIVDVTDESAFAKYLAARRPNVAFYRESAADRPQSGRDSGEANGGAQKTSATTARAGDRPKTQPPARTASAASPRQSDARSDAVKGPAGDRPAASASASASPAPAQKQGTATQTRTVSAPSIDFGGTPSGRSVMVPDLGKLDRPTGFALISSAVADTPLARCDQDRPREARAVKSLSDDKAYRTADYMPGLYNTIWTDTVNGHLVALKGVAVLRDGGAPARRPEVLVYRDYHDAGQVADLRTEAQVNTYRGDKGLLYRVFVNKAPLQCLDIVIPHATPDQARGSWLRYDKDGNSYSAAFSPRMAGGGKI</sequence>
<proteinExistence type="predicted"/>
<dbReference type="PROSITE" id="PS01068">
    <property type="entry name" value="OMPA_1"/>
    <property type="match status" value="1"/>
</dbReference>
<evidence type="ECO:0000259" key="3">
    <source>
        <dbReference type="PROSITE" id="PS51123"/>
    </source>
</evidence>
<feature type="compositionally biased region" description="Basic and acidic residues" evidence="2">
    <location>
        <begin position="314"/>
        <end position="326"/>
    </location>
</feature>
<organism evidence="4 5">
    <name type="scientific">Cupriavidus necator</name>
    <name type="common">Alcaligenes eutrophus</name>
    <name type="synonym">Ralstonia eutropha</name>
    <dbReference type="NCBI Taxonomy" id="106590"/>
    <lineage>
        <taxon>Bacteria</taxon>
        <taxon>Pseudomonadati</taxon>
        <taxon>Pseudomonadota</taxon>
        <taxon>Betaproteobacteria</taxon>
        <taxon>Burkholderiales</taxon>
        <taxon>Burkholderiaceae</taxon>
        <taxon>Cupriavidus</taxon>
    </lineage>
</organism>
<name>A0A367P926_CUPNE</name>
<dbReference type="InterPro" id="IPR039567">
    <property type="entry name" value="Gly-zipper"/>
</dbReference>
<dbReference type="Gene3D" id="3.30.1330.60">
    <property type="entry name" value="OmpA-like domain"/>
    <property type="match status" value="1"/>
</dbReference>
<dbReference type="CDD" id="cd07185">
    <property type="entry name" value="OmpA_C-like"/>
    <property type="match status" value="1"/>
</dbReference>
<dbReference type="SUPFAM" id="SSF103088">
    <property type="entry name" value="OmpA-like"/>
    <property type="match status" value="1"/>
</dbReference>
<keyword evidence="1" id="KW-0472">Membrane</keyword>
<feature type="region of interest" description="Disordered" evidence="2">
    <location>
        <begin position="312"/>
        <end position="422"/>
    </location>
</feature>
<dbReference type="InterPro" id="IPR036737">
    <property type="entry name" value="OmpA-like_sf"/>
</dbReference>
<gene>
    <name evidence="4" type="ORF">DDK22_32590</name>
</gene>
<dbReference type="GO" id="GO:0009279">
    <property type="term" value="C:cell outer membrane"/>
    <property type="evidence" value="ECO:0007669"/>
    <property type="project" value="InterPro"/>
</dbReference>
<dbReference type="PANTHER" id="PTHR30329:SF20">
    <property type="entry name" value="EXPORTED PROTEIN"/>
    <property type="match status" value="1"/>
</dbReference>
<feature type="compositionally biased region" description="Low complexity" evidence="2">
    <location>
        <begin position="378"/>
        <end position="391"/>
    </location>
</feature>
<dbReference type="Pfam" id="PF00691">
    <property type="entry name" value="OmpA"/>
    <property type="match status" value="1"/>
</dbReference>
<dbReference type="Pfam" id="PF13488">
    <property type="entry name" value="Gly-zipper_Omp"/>
    <property type="match status" value="1"/>
</dbReference>
<feature type="compositionally biased region" description="Low complexity" evidence="2">
    <location>
        <begin position="350"/>
        <end position="362"/>
    </location>
</feature>
<dbReference type="AlphaFoldDB" id="A0A367P926"/>
<dbReference type="EMBL" id="QDHA01000101">
    <property type="protein sequence ID" value="RCJ04359.1"/>
    <property type="molecule type" value="Genomic_DNA"/>
</dbReference>
<evidence type="ECO:0000313" key="4">
    <source>
        <dbReference type="EMBL" id="RCJ04359.1"/>
    </source>
</evidence>
<feature type="domain" description="OmpA-like" evidence="3">
    <location>
        <begin position="156"/>
        <end position="294"/>
    </location>
</feature>
<dbReference type="PROSITE" id="PS51123">
    <property type="entry name" value="OMPA_2"/>
    <property type="match status" value="1"/>
</dbReference>
<evidence type="ECO:0000256" key="2">
    <source>
        <dbReference type="SAM" id="MobiDB-lite"/>
    </source>
</evidence>
<dbReference type="PANTHER" id="PTHR30329">
    <property type="entry name" value="STATOR ELEMENT OF FLAGELLAR MOTOR COMPLEX"/>
    <property type="match status" value="1"/>
</dbReference>
<dbReference type="InterPro" id="IPR006690">
    <property type="entry name" value="OMPA-like_CS"/>
</dbReference>
<protein>
    <submittedName>
        <fullName evidence="4">OmpA family protein</fullName>
    </submittedName>
</protein>